<evidence type="ECO:0000313" key="7">
    <source>
        <dbReference type="Proteomes" id="UP000464495"/>
    </source>
</evidence>
<feature type="region of interest" description="Disordered" evidence="4">
    <location>
        <begin position="134"/>
        <end position="169"/>
    </location>
</feature>
<dbReference type="GO" id="GO:0004135">
    <property type="term" value="F:amylo-alpha-1,6-glucosidase activity"/>
    <property type="evidence" value="ECO:0007669"/>
    <property type="project" value="InterPro"/>
</dbReference>
<name>A0A6P1SYU0_9RHOB</name>
<dbReference type="Proteomes" id="UP000464495">
    <property type="component" value="Chromosome"/>
</dbReference>
<dbReference type="SUPFAM" id="SSF51011">
    <property type="entry name" value="Glycosyl hydrolase domain"/>
    <property type="match status" value="1"/>
</dbReference>
<dbReference type="SMART" id="SM00642">
    <property type="entry name" value="Aamy"/>
    <property type="match status" value="1"/>
</dbReference>
<dbReference type="SUPFAM" id="SSF81296">
    <property type="entry name" value="E set domains"/>
    <property type="match status" value="1"/>
</dbReference>
<dbReference type="AlphaFoldDB" id="A0A6P1SYU0"/>
<organism evidence="6 7">
    <name type="scientific">Algicella marina</name>
    <dbReference type="NCBI Taxonomy" id="2683284"/>
    <lineage>
        <taxon>Bacteria</taxon>
        <taxon>Pseudomonadati</taxon>
        <taxon>Pseudomonadota</taxon>
        <taxon>Alphaproteobacteria</taxon>
        <taxon>Rhodobacterales</taxon>
        <taxon>Paracoccaceae</taxon>
        <taxon>Algicella</taxon>
    </lineage>
</organism>
<gene>
    <name evidence="6" type="primary">glgX</name>
    <name evidence="6" type="ORF">GO499_02735</name>
</gene>
<evidence type="ECO:0000256" key="1">
    <source>
        <dbReference type="ARBA" id="ARBA00008061"/>
    </source>
</evidence>
<dbReference type="InterPro" id="IPR044505">
    <property type="entry name" value="GlgX_Isoamylase_N_E_set"/>
</dbReference>
<keyword evidence="3" id="KW-0326">Glycosidase</keyword>
<dbReference type="PANTHER" id="PTHR43002">
    <property type="entry name" value="GLYCOGEN DEBRANCHING ENZYME"/>
    <property type="match status" value="1"/>
</dbReference>
<dbReference type="Gene3D" id="2.60.40.10">
    <property type="entry name" value="Immunoglobulins"/>
    <property type="match status" value="1"/>
</dbReference>
<comment type="similarity">
    <text evidence="1">Belongs to the glycosyl hydrolase 13 family.</text>
</comment>
<evidence type="ECO:0000313" key="6">
    <source>
        <dbReference type="EMBL" id="QHQ34179.1"/>
    </source>
</evidence>
<dbReference type="Pfam" id="PF02922">
    <property type="entry name" value="CBM_48"/>
    <property type="match status" value="1"/>
</dbReference>
<proteinExistence type="inferred from homology"/>
<evidence type="ECO:0000259" key="5">
    <source>
        <dbReference type="SMART" id="SM00642"/>
    </source>
</evidence>
<keyword evidence="7" id="KW-1185">Reference proteome</keyword>
<dbReference type="InterPro" id="IPR006047">
    <property type="entry name" value="GH13_cat_dom"/>
</dbReference>
<evidence type="ECO:0000256" key="3">
    <source>
        <dbReference type="ARBA" id="ARBA00023295"/>
    </source>
</evidence>
<dbReference type="GO" id="GO:0005980">
    <property type="term" value="P:glycogen catabolic process"/>
    <property type="evidence" value="ECO:0007669"/>
    <property type="project" value="InterPro"/>
</dbReference>
<dbReference type="EMBL" id="CP046620">
    <property type="protein sequence ID" value="QHQ34179.1"/>
    <property type="molecule type" value="Genomic_DNA"/>
</dbReference>
<dbReference type="KEGG" id="amaq:GO499_02735"/>
<dbReference type="Gene3D" id="2.60.40.1180">
    <property type="entry name" value="Golgi alpha-mannosidase II"/>
    <property type="match status" value="1"/>
</dbReference>
<dbReference type="InterPro" id="IPR011837">
    <property type="entry name" value="Glycogen_debranch_GlgX"/>
</dbReference>
<feature type="domain" description="Glycosyl hydrolase family 13 catalytic" evidence="5">
    <location>
        <begin position="174"/>
        <end position="577"/>
    </location>
</feature>
<dbReference type="InterPro" id="IPR013780">
    <property type="entry name" value="Glyco_hydro_b"/>
</dbReference>
<dbReference type="InterPro" id="IPR017853">
    <property type="entry name" value="GH"/>
</dbReference>
<evidence type="ECO:0000256" key="2">
    <source>
        <dbReference type="ARBA" id="ARBA00022801"/>
    </source>
</evidence>
<dbReference type="Gene3D" id="3.20.20.80">
    <property type="entry name" value="Glycosidases"/>
    <property type="match status" value="1"/>
</dbReference>
<dbReference type="CDD" id="cd02856">
    <property type="entry name" value="E_set_GDE_Isoamylase_N"/>
    <property type="match status" value="1"/>
</dbReference>
<sequence>MGCICAGLFRALCKACGGQMTERFSVGAGRDQPLGVTLTETGANVAVYSEYAEGISLCLFDDSGDEIAELPLPERIGHVWCGHVEGLREGQIYGLRASGPYSPSEGQRFNSNKLLLDPYARQIIGPLEWSDILTGGKAKKPDPRDSASAAPKAVLVSPPPRYDGPRPRTDWRDTVIYEAHLEGLTRQWPGLEEMPPMEAVTSPQVLEHLQTLGVTAIEFLPVHAFMTDRFLVERGLRNYWGYQSIGFFAPHPPYLGDAGISAFAEMVRRFHEARIEVLLDVVYNHTAEGDGKGPTVSFRGLDNRNYYRLLGDNVHYDNLTGTGNAMRTDHPVVQRLILDSLRYWVEFMGVDGFRFDLGATLGREEHGFTPRAGLFDAMLQDPVLSQVKLIAEPWDIGPGGYQLGQFPHPFAEWNDQFRDGVRRYWKGDRGMVPALAEALAGTAHRFDRAGRMATSSINLITAHDGFTLADLTSFNDRHNEANGEDGRDGHGANFSDNMGHEGQVEDAAIIAARLRRRKNLLATLFLAQGTPMLLAGDEAGNSQDGNNNAYAQGNATGWVRWDGADLRSFVAALTALRRRFPVLRQSLFLHSERRPDGKPDLIWRCANGSEMQREDWLDQSRTFVAFELRAAAETPVHGQTEEALYLVFNSGEERTVSLPAGEWVRVFATAEEEAADETTIPASSVAVFERTA</sequence>
<accession>A0A6P1SYU0</accession>
<reference evidence="6 7" key="1">
    <citation type="submission" date="2019-12" db="EMBL/GenBank/DDBJ databases">
        <title>Complete genome sequence of Algicella marina strain 9Alg 56(T) isolated from the red alga Tichocarpus crinitus.</title>
        <authorList>
            <person name="Kim S.-G."/>
            <person name="Nedashkovskaya O.I."/>
        </authorList>
    </citation>
    <scope>NUCLEOTIDE SEQUENCE [LARGE SCALE GENOMIC DNA]</scope>
    <source>
        <strain evidence="6 7">9Alg 56</strain>
    </source>
</reference>
<evidence type="ECO:0000256" key="4">
    <source>
        <dbReference type="SAM" id="MobiDB-lite"/>
    </source>
</evidence>
<dbReference type="InterPro" id="IPR014756">
    <property type="entry name" value="Ig_E-set"/>
</dbReference>
<protein>
    <submittedName>
        <fullName evidence="6">Glycogen debranching protein GlgX</fullName>
    </submittedName>
</protein>
<dbReference type="NCBIfam" id="TIGR02100">
    <property type="entry name" value="glgX_debranch"/>
    <property type="match status" value="1"/>
</dbReference>
<dbReference type="InterPro" id="IPR004193">
    <property type="entry name" value="Glyco_hydro_13_N"/>
</dbReference>
<dbReference type="CDD" id="cd11326">
    <property type="entry name" value="AmyAc_Glg_debranch"/>
    <property type="match status" value="1"/>
</dbReference>
<dbReference type="InterPro" id="IPR013783">
    <property type="entry name" value="Ig-like_fold"/>
</dbReference>
<keyword evidence="2" id="KW-0378">Hydrolase</keyword>
<dbReference type="SUPFAM" id="SSF51445">
    <property type="entry name" value="(Trans)glycosidases"/>
    <property type="match status" value="1"/>
</dbReference>